<protein>
    <recommendedName>
        <fullName evidence="1">DUF7511 domain-containing protein</fullName>
    </recommendedName>
</protein>
<proteinExistence type="predicted"/>
<dbReference type="AlphaFoldDB" id="A0A1H9G5Z9"/>
<organism evidence="2 3">
    <name type="scientific">Natrinema salaciae</name>
    <dbReference type="NCBI Taxonomy" id="1186196"/>
    <lineage>
        <taxon>Archaea</taxon>
        <taxon>Methanobacteriati</taxon>
        <taxon>Methanobacteriota</taxon>
        <taxon>Stenosarchaea group</taxon>
        <taxon>Halobacteria</taxon>
        <taxon>Halobacteriales</taxon>
        <taxon>Natrialbaceae</taxon>
        <taxon>Natrinema</taxon>
    </lineage>
</organism>
<evidence type="ECO:0000259" key="1">
    <source>
        <dbReference type="Pfam" id="PF24351"/>
    </source>
</evidence>
<feature type="domain" description="DUF7511" evidence="1">
    <location>
        <begin position="25"/>
        <end position="60"/>
    </location>
</feature>
<name>A0A1H9G5Z9_9EURY</name>
<dbReference type="InterPro" id="IPR055933">
    <property type="entry name" value="DUF7511"/>
</dbReference>
<dbReference type="EMBL" id="FOFD01000002">
    <property type="protein sequence ID" value="SEQ45537.1"/>
    <property type="molecule type" value="Genomic_DNA"/>
</dbReference>
<gene>
    <name evidence="2" type="ORF">SAMN04489841_1790</name>
</gene>
<accession>A0A1H9G5Z9</accession>
<reference evidence="3" key="1">
    <citation type="submission" date="2016-10" db="EMBL/GenBank/DDBJ databases">
        <authorList>
            <person name="Varghese N."/>
            <person name="Submissions S."/>
        </authorList>
    </citation>
    <scope>NUCLEOTIDE SEQUENCE [LARGE SCALE GENOMIC DNA]</scope>
    <source>
        <strain evidence="3">DSM 25055</strain>
    </source>
</reference>
<dbReference type="RefSeq" id="WP_090616602.1">
    <property type="nucleotide sequence ID" value="NZ_FOFD01000002.1"/>
</dbReference>
<evidence type="ECO:0000313" key="2">
    <source>
        <dbReference type="EMBL" id="SEQ45537.1"/>
    </source>
</evidence>
<sequence length="60" mass="6547">MTETEAPVPDEAQIGATPLELFAADEDSWTAVPADATGNERVTKWLEIEADGLCDLEAWR</sequence>
<dbReference type="OrthoDB" id="196937at2157"/>
<keyword evidence="3" id="KW-1185">Reference proteome</keyword>
<dbReference type="Proteomes" id="UP000199114">
    <property type="component" value="Unassembled WGS sequence"/>
</dbReference>
<dbReference type="Pfam" id="PF24351">
    <property type="entry name" value="DUF7511"/>
    <property type="match status" value="1"/>
</dbReference>
<evidence type="ECO:0000313" key="3">
    <source>
        <dbReference type="Proteomes" id="UP000199114"/>
    </source>
</evidence>